<dbReference type="Pfam" id="PF07992">
    <property type="entry name" value="Pyr_redox_2"/>
    <property type="match status" value="1"/>
</dbReference>
<protein>
    <submittedName>
        <fullName evidence="7">Thioredoxin reductase</fullName>
    </submittedName>
</protein>
<dbReference type="PANTHER" id="PTHR48105">
    <property type="entry name" value="THIOREDOXIN REDUCTASE 1-RELATED-RELATED"/>
    <property type="match status" value="1"/>
</dbReference>
<feature type="region of interest" description="Disordered" evidence="4">
    <location>
        <begin position="313"/>
        <end position="337"/>
    </location>
</feature>
<keyword evidence="2" id="KW-0560">Oxidoreductase</keyword>
<dbReference type="GO" id="GO:0004791">
    <property type="term" value="F:thioredoxin-disulfide reductase (NADPH) activity"/>
    <property type="evidence" value="ECO:0007669"/>
    <property type="project" value="UniProtKB-EC"/>
</dbReference>
<comment type="catalytic activity">
    <reaction evidence="3">
        <text>[thioredoxin]-dithiol + NADP(+) = [thioredoxin]-disulfide + NADPH + H(+)</text>
        <dbReference type="Rhea" id="RHEA:20345"/>
        <dbReference type="Rhea" id="RHEA-COMP:10698"/>
        <dbReference type="Rhea" id="RHEA-COMP:10700"/>
        <dbReference type="ChEBI" id="CHEBI:15378"/>
        <dbReference type="ChEBI" id="CHEBI:29950"/>
        <dbReference type="ChEBI" id="CHEBI:50058"/>
        <dbReference type="ChEBI" id="CHEBI:57783"/>
        <dbReference type="ChEBI" id="CHEBI:58349"/>
        <dbReference type="EC" id="1.8.1.9"/>
    </reaction>
</comment>
<reference evidence="7 8" key="1">
    <citation type="submission" date="2019-01" db="EMBL/GenBank/DDBJ databases">
        <title>Sequencing the genomes of 1000 actinobacteria strains.</title>
        <authorList>
            <person name="Klenk H.-P."/>
        </authorList>
    </citation>
    <scope>NUCLEOTIDE SEQUENCE [LARGE SCALE GENOMIC DNA]</scope>
    <source>
        <strain evidence="7 8">DSM 43925</strain>
    </source>
</reference>
<dbReference type="PRINTS" id="PR00368">
    <property type="entry name" value="FADPNR"/>
</dbReference>
<dbReference type="CDD" id="cd02440">
    <property type="entry name" value="AdoMet_MTases"/>
    <property type="match status" value="1"/>
</dbReference>
<dbReference type="InterPro" id="IPR050097">
    <property type="entry name" value="Ferredoxin-NADP_redctase_2"/>
</dbReference>
<comment type="caution">
    <text evidence="7">The sequence shown here is derived from an EMBL/GenBank/DDBJ whole genome shotgun (WGS) entry which is preliminary data.</text>
</comment>
<evidence type="ECO:0000256" key="4">
    <source>
        <dbReference type="SAM" id="MobiDB-lite"/>
    </source>
</evidence>
<evidence type="ECO:0000259" key="5">
    <source>
        <dbReference type="Pfam" id="PF07992"/>
    </source>
</evidence>
<dbReference type="RefSeq" id="WP_127933915.1">
    <property type="nucleotide sequence ID" value="NZ_SAUN01000001.1"/>
</dbReference>
<dbReference type="EMBL" id="SAUN01000001">
    <property type="protein sequence ID" value="RVX41691.1"/>
    <property type="molecule type" value="Genomic_DNA"/>
</dbReference>
<dbReference type="OrthoDB" id="9786503at2"/>
<dbReference type="SUPFAM" id="SSF53335">
    <property type="entry name" value="S-adenosyl-L-methionine-dependent methyltransferases"/>
    <property type="match status" value="1"/>
</dbReference>
<dbReference type="Proteomes" id="UP000284824">
    <property type="component" value="Unassembled WGS sequence"/>
</dbReference>
<dbReference type="AlphaFoldDB" id="A0A438M7I8"/>
<name>A0A438M7I8_9ACTN</name>
<evidence type="ECO:0000313" key="7">
    <source>
        <dbReference type="EMBL" id="RVX41691.1"/>
    </source>
</evidence>
<dbReference type="Gene3D" id="3.50.50.60">
    <property type="entry name" value="FAD/NAD(P)-binding domain"/>
    <property type="match status" value="2"/>
</dbReference>
<evidence type="ECO:0000256" key="3">
    <source>
        <dbReference type="ARBA" id="ARBA00048132"/>
    </source>
</evidence>
<evidence type="ECO:0000313" key="8">
    <source>
        <dbReference type="Proteomes" id="UP000284824"/>
    </source>
</evidence>
<evidence type="ECO:0000256" key="2">
    <source>
        <dbReference type="ARBA" id="ARBA00023002"/>
    </source>
</evidence>
<dbReference type="InterPro" id="IPR029063">
    <property type="entry name" value="SAM-dependent_MTases_sf"/>
</dbReference>
<dbReference type="InterPro" id="IPR023753">
    <property type="entry name" value="FAD/NAD-binding_dom"/>
</dbReference>
<feature type="domain" description="Methyltransferase" evidence="6">
    <location>
        <begin position="379"/>
        <end position="472"/>
    </location>
</feature>
<proteinExistence type="predicted"/>
<dbReference type="InterPro" id="IPR036188">
    <property type="entry name" value="FAD/NAD-bd_sf"/>
</dbReference>
<dbReference type="Pfam" id="PF13649">
    <property type="entry name" value="Methyltransf_25"/>
    <property type="match status" value="1"/>
</dbReference>
<organism evidence="7 8">
    <name type="scientific">Nonomuraea polychroma</name>
    <dbReference type="NCBI Taxonomy" id="46176"/>
    <lineage>
        <taxon>Bacteria</taxon>
        <taxon>Bacillati</taxon>
        <taxon>Actinomycetota</taxon>
        <taxon>Actinomycetes</taxon>
        <taxon>Streptosporangiales</taxon>
        <taxon>Streptosporangiaceae</taxon>
        <taxon>Nonomuraea</taxon>
    </lineage>
</organism>
<accession>A0A438M7I8</accession>
<dbReference type="InterPro" id="IPR041698">
    <property type="entry name" value="Methyltransf_25"/>
</dbReference>
<dbReference type="SUPFAM" id="SSF51905">
    <property type="entry name" value="FAD/NAD(P)-binding domain"/>
    <property type="match status" value="1"/>
</dbReference>
<sequence length="545" mass="57867">MNAKYDVVVVGGGAAGLSGALTLGRARRKVLVIDAGEPRNAPAAGVHTYLTREGMPPRELLAAGREEVIGYGGEIVTGAAVAAERVEDGFRVVLDDGSAVVADRLLLATGLVDELPDVPGLAERFGRDVLHCPYCHGWEVRDQAIGVLATGPLAMHQALLWSQWSDDVTLFLHTGPEPDADQREQLAARGVTVVEGQVAELEVREDRLAGVRLADGTVVACQALAVATRLTARTGLLAGLGLKTEDQEMAGHVIGTRIPADATGATNVPGVWVVGNAANVTDQVIVAAASAVRVAAAINMDLIMEETRRAVTARRTSTGHAGGPHRQAESHGGTGWHEVSLPPEEFWDAFYGEKSQVWSGNPNVALVREAADLAPGRALDLGCGEGADAIWLARRGWQVTAADISRVALDRAAEHARAAEVADRIDWQRHDLDASFPEGSYDLVSACYLHAPTDLPREKILRAAAAAVAPGGVLLVVGHAGWPSWEHNPPEGVHFPSPQEVLDSLEPAAGEWEVLRSEEFERTQNTPDGEPGARKDNVLKLRRLV</sequence>
<keyword evidence="8" id="KW-1185">Reference proteome</keyword>
<dbReference type="PRINTS" id="PR00469">
    <property type="entry name" value="PNDRDTASEII"/>
</dbReference>
<dbReference type="Gene3D" id="3.40.50.150">
    <property type="entry name" value="Vaccinia Virus protein VP39"/>
    <property type="match status" value="1"/>
</dbReference>
<gene>
    <name evidence="7" type="ORF">EDD27_4256</name>
</gene>
<evidence type="ECO:0000259" key="6">
    <source>
        <dbReference type="Pfam" id="PF13649"/>
    </source>
</evidence>
<evidence type="ECO:0000256" key="1">
    <source>
        <dbReference type="ARBA" id="ARBA00022630"/>
    </source>
</evidence>
<feature type="domain" description="FAD/NAD(P)-binding" evidence="5">
    <location>
        <begin position="5"/>
        <end position="290"/>
    </location>
</feature>
<keyword evidence="1" id="KW-0285">Flavoprotein</keyword>